<keyword evidence="15" id="KW-1185">Reference proteome</keyword>
<dbReference type="InterPro" id="IPR001223">
    <property type="entry name" value="Glyco_hydro18_cat"/>
</dbReference>
<evidence type="ECO:0000256" key="3">
    <source>
        <dbReference type="ARBA" id="ARBA00008682"/>
    </source>
</evidence>
<dbReference type="InterPro" id="IPR029070">
    <property type="entry name" value="Chitinase_insertion_sf"/>
</dbReference>
<evidence type="ECO:0000256" key="6">
    <source>
        <dbReference type="ARBA" id="ARBA00022801"/>
    </source>
</evidence>
<dbReference type="Gene3D" id="3.20.20.80">
    <property type="entry name" value="Glycosidases"/>
    <property type="match status" value="1"/>
</dbReference>
<evidence type="ECO:0000313" key="15">
    <source>
        <dbReference type="Proteomes" id="UP000324022"/>
    </source>
</evidence>
<evidence type="ECO:0000256" key="4">
    <source>
        <dbReference type="ARBA" id="ARBA00012729"/>
    </source>
</evidence>
<keyword evidence="10" id="KW-0624">Polysaccharide degradation</keyword>
<dbReference type="InterPro" id="IPR011583">
    <property type="entry name" value="Chitinase_II/V-like_cat"/>
</dbReference>
<evidence type="ECO:0000256" key="9">
    <source>
        <dbReference type="ARBA" id="ARBA00023295"/>
    </source>
</evidence>
<dbReference type="Pfam" id="PF00704">
    <property type="entry name" value="Glyco_hydro_18"/>
    <property type="match status" value="1"/>
</dbReference>
<dbReference type="EC" id="3.2.1.14" evidence="4"/>
<name>A0A5C3EDU0_9BASI</name>
<dbReference type="GO" id="GO:0008061">
    <property type="term" value="F:chitin binding"/>
    <property type="evidence" value="ECO:0007669"/>
    <property type="project" value="InterPro"/>
</dbReference>
<dbReference type="CDD" id="cd06548">
    <property type="entry name" value="GH18_chitinase"/>
    <property type="match status" value="1"/>
</dbReference>
<dbReference type="GO" id="GO:0005576">
    <property type="term" value="C:extracellular region"/>
    <property type="evidence" value="ECO:0007669"/>
    <property type="project" value="UniProtKB-SubCell"/>
</dbReference>
<evidence type="ECO:0000256" key="5">
    <source>
        <dbReference type="ARBA" id="ARBA00022525"/>
    </source>
</evidence>
<evidence type="ECO:0000256" key="2">
    <source>
        <dbReference type="ARBA" id="ARBA00004613"/>
    </source>
</evidence>
<dbReference type="OrthoDB" id="76388at2759"/>
<dbReference type="Proteomes" id="UP000324022">
    <property type="component" value="Unassembled WGS sequence"/>
</dbReference>
<feature type="domain" description="GH18" evidence="13">
    <location>
        <begin position="129"/>
        <end position="494"/>
    </location>
</feature>
<protein>
    <recommendedName>
        <fullName evidence="4">chitinase</fullName>
        <ecNumber evidence="4">3.2.1.14</ecNumber>
    </recommendedName>
</protein>
<evidence type="ECO:0000256" key="8">
    <source>
        <dbReference type="ARBA" id="ARBA00023277"/>
    </source>
</evidence>
<dbReference type="FunFam" id="3.10.50.10:FF:000005">
    <property type="entry name" value="Endochitinase B1"/>
    <property type="match status" value="1"/>
</dbReference>
<dbReference type="Gene3D" id="3.10.50.10">
    <property type="match status" value="1"/>
</dbReference>
<evidence type="ECO:0000256" key="11">
    <source>
        <dbReference type="RuleBase" id="RU000489"/>
    </source>
</evidence>
<feature type="compositionally biased region" description="Low complexity" evidence="12">
    <location>
        <begin position="35"/>
        <end position="95"/>
    </location>
</feature>
<feature type="region of interest" description="Disordered" evidence="12">
    <location>
        <begin position="1"/>
        <end position="121"/>
    </location>
</feature>
<keyword evidence="7" id="KW-0146">Chitin degradation</keyword>
<feature type="compositionally biased region" description="Basic residues" evidence="12">
    <location>
        <begin position="1"/>
        <end position="12"/>
    </location>
</feature>
<dbReference type="FunFam" id="3.20.20.80:FF:000075">
    <property type="entry name" value="Sporulation-specific chitinase"/>
    <property type="match status" value="1"/>
</dbReference>
<evidence type="ECO:0000256" key="1">
    <source>
        <dbReference type="ARBA" id="ARBA00000822"/>
    </source>
</evidence>
<dbReference type="GO" id="GO:0008843">
    <property type="term" value="F:endochitinase activity"/>
    <property type="evidence" value="ECO:0007669"/>
    <property type="project" value="UniProtKB-EC"/>
</dbReference>
<dbReference type="InterPro" id="IPR001579">
    <property type="entry name" value="Glyco_hydro_18_chit_AS"/>
</dbReference>
<dbReference type="GO" id="GO:0006032">
    <property type="term" value="P:chitin catabolic process"/>
    <property type="evidence" value="ECO:0007669"/>
    <property type="project" value="UniProtKB-KW"/>
</dbReference>
<evidence type="ECO:0000256" key="10">
    <source>
        <dbReference type="ARBA" id="ARBA00023326"/>
    </source>
</evidence>
<comment type="subcellular location">
    <subcellularLocation>
        <location evidence="2">Secreted</location>
    </subcellularLocation>
</comment>
<dbReference type="SMART" id="SM00636">
    <property type="entry name" value="Glyco_18"/>
    <property type="match status" value="1"/>
</dbReference>
<dbReference type="GO" id="GO:0000272">
    <property type="term" value="P:polysaccharide catabolic process"/>
    <property type="evidence" value="ECO:0007669"/>
    <property type="project" value="UniProtKB-KW"/>
</dbReference>
<evidence type="ECO:0000313" key="14">
    <source>
        <dbReference type="EMBL" id="SPO27837.1"/>
    </source>
</evidence>
<dbReference type="AlphaFoldDB" id="A0A5C3EDU0"/>
<comment type="similarity">
    <text evidence="3">Belongs to the glycosyl hydrolase 18 family. Chitinase class V subfamily.</text>
</comment>
<keyword evidence="6 11" id="KW-0378">Hydrolase</keyword>
<evidence type="ECO:0000259" key="13">
    <source>
        <dbReference type="PROSITE" id="PS51910"/>
    </source>
</evidence>
<accession>A0A5C3EDU0</accession>
<proteinExistence type="inferred from homology"/>
<sequence>MAFLGRLKHKLSRRFDEDKKSSSSPASSLPPSPTKPAAYSIAAAATPGTLDAPPAAAAPTTGAPSASQPSTSADPTTPVATTPATDGSNNTTAPPSTAPTTPPVDENPDDQTTDAEGHSFATNGAVVPRVNLAYFTNWGIYGRKYAPSDVPHCNLTHILYAFADVNPDTGECFLTDLWADEQLHYTGDSWNDTGNNLYGNFKQFLLMKKKNRALKLMLSIGGWTFGPHFAPMAADPKKRAKFVSSAIAILENDGLDGLDIDWEYPSSAAQASNFTSLLKELRAGLTAHQTKKKENNPYLLSIAAPCGPEHYKVLEVAKMDQYLDFWNLMAYDFAGSWSTVTGHQANLWNIKGSPPSADDAVNFYIGNGVVSHKLVLGIPLYGRGFENTDGPQKPYNGTGQGTWEAGNWDYKFLPVKGAKEMINTKIAASWSYDSAKREFISYDTPQNVLLKCQYIVQKRLRGAMFWELSGDATKSQGGEERSLVALTSKNMGTLDSTLNHINYPYSKWDNVRAGMPK</sequence>
<organism evidence="14 15">
    <name type="scientific">Ustilago trichophora</name>
    <dbReference type="NCBI Taxonomy" id="86804"/>
    <lineage>
        <taxon>Eukaryota</taxon>
        <taxon>Fungi</taxon>
        <taxon>Dikarya</taxon>
        <taxon>Basidiomycota</taxon>
        <taxon>Ustilaginomycotina</taxon>
        <taxon>Ustilaginomycetes</taxon>
        <taxon>Ustilaginales</taxon>
        <taxon>Ustilaginaceae</taxon>
        <taxon>Ustilago</taxon>
    </lineage>
</organism>
<reference evidence="14 15" key="1">
    <citation type="submission" date="2018-03" db="EMBL/GenBank/DDBJ databases">
        <authorList>
            <person name="Guldener U."/>
        </authorList>
    </citation>
    <scope>NUCLEOTIDE SEQUENCE [LARGE SCALE GENOMIC DNA]</scope>
    <source>
        <strain evidence="14 15">NBRC100155</strain>
    </source>
</reference>
<dbReference type="EMBL" id="OOIN01000020">
    <property type="protein sequence ID" value="SPO27837.1"/>
    <property type="molecule type" value="Genomic_DNA"/>
</dbReference>
<dbReference type="SUPFAM" id="SSF51445">
    <property type="entry name" value="(Trans)glycosidases"/>
    <property type="match status" value="1"/>
</dbReference>
<gene>
    <name evidence="14" type="ORF">UTRI_04980</name>
</gene>
<dbReference type="InterPro" id="IPR050314">
    <property type="entry name" value="Glycosyl_Hydrlase_18"/>
</dbReference>
<dbReference type="PANTHER" id="PTHR11177">
    <property type="entry name" value="CHITINASE"/>
    <property type="match status" value="1"/>
</dbReference>
<keyword evidence="8" id="KW-0119">Carbohydrate metabolism</keyword>
<keyword evidence="9 11" id="KW-0326">Glycosidase</keyword>
<dbReference type="InterPro" id="IPR017853">
    <property type="entry name" value="GH"/>
</dbReference>
<dbReference type="PROSITE" id="PS01095">
    <property type="entry name" value="GH18_1"/>
    <property type="match status" value="1"/>
</dbReference>
<dbReference type="PROSITE" id="PS51910">
    <property type="entry name" value="GH18_2"/>
    <property type="match status" value="1"/>
</dbReference>
<dbReference type="PANTHER" id="PTHR11177:SF317">
    <property type="entry name" value="CHITINASE 12-RELATED"/>
    <property type="match status" value="1"/>
</dbReference>
<comment type="catalytic activity">
    <reaction evidence="1">
        <text>Random endo-hydrolysis of N-acetyl-beta-D-glucosaminide (1-&gt;4)-beta-linkages in chitin and chitodextrins.</text>
        <dbReference type="EC" id="3.2.1.14"/>
    </reaction>
</comment>
<evidence type="ECO:0000256" key="12">
    <source>
        <dbReference type="SAM" id="MobiDB-lite"/>
    </source>
</evidence>
<keyword evidence="5" id="KW-0964">Secreted</keyword>
<dbReference type="SUPFAM" id="SSF54556">
    <property type="entry name" value="Chitinase insertion domain"/>
    <property type="match status" value="1"/>
</dbReference>
<evidence type="ECO:0000256" key="7">
    <source>
        <dbReference type="ARBA" id="ARBA00023024"/>
    </source>
</evidence>